<protein>
    <recommendedName>
        <fullName evidence="3">Phage protein</fullName>
    </recommendedName>
</protein>
<proteinExistence type="predicted"/>
<organism evidence="1 2">
    <name type="scientific">Mucilaginibacter gracilis</name>
    <dbReference type="NCBI Taxonomy" id="423350"/>
    <lineage>
        <taxon>Bacteria</taxon>
        <taxon>Pseudomonadati</taxon>
        <taxon>Bacteroidota</taxon>
        <taxon>Sphingobacteriia</taxon>
        <taxon>Sphingobacteriales</taxon>
        <taxon>Sphingobacteriaceae</taxon>
        <taxon>Mucilaginibacter</taxon>
    </lineage>
</organism>
<reference evidence="1 2" key="1">
    <citation type="submission" date="2018-10" db="EMBL/GenBank/DDBJ databases">
        <title>Genomic Encyclopedia of Archaeal and Bacterial Type Strains, Phase II (KMG-II): from individual species to whole genera.</title>
        <authorList>
            <person name="Goeker M."/>
        </authorList>
    </citation>
    <scope>NUCLEOTIDE SEQUENCE [LARGE SCALE GENOMIC DNA]</scope>
    <source>
        <strain evidence="1 2">DSM 18602</strain>
    </source>
</reference>
<name>A0A495J3M9_9SPHI</name>
<keyword evidence="2" id="KW-1185">Reference proteome</keyword>
<dbReference type="AlphaFoldDB" id="A0A495J3M9"/>
<comment type="caution">
    <text evidence="1">The sequence shown here is derived from an EMBL/GenBank/DDBJ whole genome shotgun (WGS) entry which is preliminary data.</text>
</comment>
<sequence>MKYQFKNKVKVFRKWDGSNWLVSLQYQEAPGMDKFATGVFYSEDFASVKHMLQTAIAELHFAIFMNVDEL</sequence>
<evidence type="ECO:0008006" key="3">
    <source>
        <dbReference type="Google" id="ProtNLM"/>
    </source>
</evidence>
<accession>A0A495J3M9</accession>
<dbReference type="Proteomes" id="UP000268007">
    <property type="component" value="Unassembled WGS sequence"/>
</dbReference>
<evidence type="ECO:0000313" key="2">
    <source>
        <dbReference type="Proteomes" id="UP000268007"/>
    </source>
</evidence>
<dbReference type="RefSeq" id="WP_121198733.1">
    <property type="nucleotide sequence ID" value="NZ_RBKU01000001.1"/>
</dbReference>
<evidence type="ECO:0000313" key="1">
    <source>
        <dbReference type="EMBL" id="RKR83212.1"/>
    </source>
</evidence>
<dbReference type="EMBL" id="RBKU01000001">
    <property type="protein sequence ID" value="RKR83212.1"/>
    <property type="molecule type" value="Genomic_DNA"/>
</dbReference>
<gene>
    <name evidence="1" type="ORF">BDD43_3414</name>
</gene>